<dbReference type="EMBL" id="CP071796">
    <property type="protein sequence ID" value="QTD46277.1"/>
    <property type="molecule type" value="Genomic_DNA"/>
</dbReference>
<dbReference type="PANTHER" id="PTHR42877:SF4">
    <property type="entry name" value="FAD_NAD(P)-BINDING DOMAIN-CONTAINING PROTEIN-RELATED"/>
    <property type="match status" value="1"/>
</dbReference>
<dbReference type="InterPro" id="IPR036188">
    <property type="entry name" value="FAD/NAD-bd_sf"/>
</dbReference>
<protein>
    <submittedName>
        <fullName evidence="2">Alpha/beta hydrolase fold domain-containing protein</fullName>
    </submittedName>
</protein>
<proteinExistence type="predicted"/>
<dbReference type="SUPFAM" id="SSF53474">
    <property type="entry name" value="alpha/beta-Hydrolases"/>
    <property type="match status" value="1"/>
</dbReference>
<sequence length="816" mass="88635">MPHDTTTPLTALIIGTGFGGLGMAIALRRAGIDDFLLLEKAGDVGGVWRDNDYPGAACDVPSHLYSFSFEPNSHWSRAFATQPEIHAYLRHCANKYGLLSRIRFGAEVAEARFDEAAQLWRVRLAGGDTLCARQLITAVGQLSRPALPAIEGLERFQGPAFHSSQWDHGVDLAGKQVAVIGTGASAIQFVPAIVDQVGRLNLFQRSAAYVLPRTDRAYSDAERERFARQPWRMKLQRLGVYASHELRALGFTRLPWLLRLGAEAPFRRFLRREVADPALRAQLTPDYPIGCKRILLSNNYLAAMTRPQLNLVTTPIRRVVPEGVETTDGTLHRADVLIHGTGFAATEFLAPMHIVGRAGRVLHDAWADGAQAYLGLTVPGFPNLFMLYGPNTNLGHNSIVYMLESQIAHVMRCLHALRETGASTLEVRTEPYQRYNRRIRQRLGSSAWQGCQSWYLDAQGRNTVNWPGFTLSYRALLRTVSLRAYRFTQPLPADLAGVPGERVLPSPGALEAASAATLRLFLRHAFRARIGPPQGAARQRAVVRLLTPLMPGTGGVTHQRGALGGVPVDEVRPTGDAAPGALLYLHGGAFCLGGPDSHRAISTRLARGSGLVTWVPDYRLAPEHPWPAAVDDALACWQALRAQGLAPHQIVLAGDSAGASVALALALRLKALGEPPAAGLLLISPLTDLSLGGPSMATHALDDPMIRPDWLRQAGAWYACPPDAAEHQPLHADLAGLPPLHIQAGEQEVLLSDATRLAQQALRCGLPCTLELHAQRWHVFHLQALPLASARAALERLAQTARGWIDAAGRTDAEDA</sequence>
<evidence type="ECO:0000313" key="2">
    <source>
        <dbReference type="EMBL" id="QTD46277.1"/>
    </source>
</evidence>
<dbReference type="InterPro" id="IPR013094">
    <property type="entry name" value="AB_hydrolase_3"/>
</dbReference>
<dbReference type="Pfam" id="PF07859">
    <property type="entry name" value="Abhydrolase_3"/>
    <property type="match status" value="1"/>
</dbReference>
<evidence type="ECO:0000313" key="3">
    <source>
        <dbReference type="Proteomes" id="UP000663903"/>
    </source>
</evidence>
<dbReference type="Proteomes" id="UP000663903">
    <property type="component" value="Chromosome"/>
</dbReference>
<feature type="domain" description="Alpha/beta hydrolase fold-3" evidence="1">
    <location>
        <begin position="582"/>
        <end position="781"/>
    </location>
</feature>
<dbReference type="SUPFAM" id="SSF51905">
    <property type="entry name" value="FAD/NAD(P)-binding domain"/>
    <property type="match status" value="2"/>
</dbReference>
<dbReference type="InterPro" id="IPR029058">
    <property type="entry name" value="AB_hydrolase_fold"/>
</dbReference>
<dbReference type="RefSeq" id="WP_208010176.1">
    <property type="nucleotide sequence ID" value="NZ_CP071796.1"/>
</dbReference>
<dbReference type="InterPro" id="IPR051209">
    <property type="entry name" value="FAD-bind_Monooxygenase_sf"/>
</dbReference>
<name>A0A975H6R4_9BURK</name>
<dbReference type="AlphaFoldDB" id="A0A975H6R4"/>
<accession>A0A975H6R4</accession>
<gene>
    <name evidence="2" type="ORF">J1M35_05080</name>
</gene>
<reference evidence="2" key="1">
    <citation type="submission" date="2021-03" db="EMBL/GenBank/DDBJ databases">
        <title>Ottowia sp. 27C isolated from the cloaca of a Giant Asian pond turtle (Heosemys grandis).</title>
        <authorList>
            <person name="Spergser J."/>
            <person name="Busse H.-J."/>
        </authorList>
    </citation>
    <scope>NUCLEOTIDE SEQUENCE</scope>
    <source>
        <strain evidence="2">27C</strain>
    </source>
</reference>
<dbReference type="Gene3D" id="3.50.50.60">
    <property type="entry name" value="FAD/NAD(P)-binding domain"/>
    <property type="match status" value="2"/>
</dbReference>
<keyword evidence="3" id="KW-1185">Reference proteome</keyword>
<dbReference type="PANTHER" id="PTHR42877">
    <property type="entry name" value="L-ORNITHINE N(5)-MONOOXYGENASE-RELATED"/>
    <property type="match status" value="1"/>
</dbReference>
<evidence type="ECO:0000259" key="1">
    <source>
        <dbReference type="Pfam" id="PF07859"/>
    </source>
</evidence>
<dbReference type="KEGG" id="otd:J1M35_05080"/>
<keyword evidence="2" id="KW-0378">Hydrolase</keyword>
<dbReference type="Pfam" id="PF13738">
    <property type="entry name" value="Pyr_redox_3"/>
    <property type="match status" value="1"/>
</dbReference>
<dbReference type="Gene3D" id="3.40.50.1820">
    <property type="entry name" value="alpha/beta hydrolase"/>
    <property type="match status" value="1"/>
</dbReference>
<organism evidence="2 3">
    <name type="scientific">Ottowia testudinis</name>
    <dbReference type="NCBI Taxonomy" id="2816950"/>
    <lineage>
        <taxon>Bacteria</taxon>
        <taxon>Pseudomonadati</taxon>
        <taxon>Pseudomonadota</taxon>
        <taxon>Betaproteobacteria</taxon>
        <taxon>Burkholderiales</taxon>
        <taxon>Comamonadaceae</taxon>
        <taxon>Ottowia</taxon>
    </lineage>
</organism>
<dbReference type="GO" id="GO:0016787">
    <property type="term" value="F:hydrolase activity"/>
    <property type="evidence" value="ECO:0007669"/>
    <property type="project" value="UniProtKB-KW"/>
</dbReference>